<dbReference type="InterPro" id="IPR011990">
    <property type="entry name" value="TPR-like_helical_dom_sf"/>
</dbReference>
<evidence type="ECO:0000259" key="6">
    <source>
        <dbReference type="Pfam" id="PF05843"/>
    </source>
</evidence>
<accession>A0A2K1R1Z4</accession>
<dbReference type="GO" id="GO:0005737">
    <property type="term" value="C:cytoplasm"/>
    <property type="evidence" value="ECO:0007669"/>
    <property type="project" value="UniProtKB-SubCell"/>
</dbReference>
<feature type="compositionally biased region" description="Low complexity" evidence="5">
    <location>
        <begin position="885"/>
        <end position="902"/>
    </location>
</feature>
<evidence type="ECO:0000256" key="3">
    <source>
        <dbReference type="ARBA" id="ARBA00023242"/>
    </source>
</evidence>
<comment type="caution">
    <text evidence="7">The sequence shown here is derived from an EMBL/GenBank/DDBJ whole genome shotgun (WGS) entry which is preliminary data.</text>
</comment>
<dbReference type="GO" id="GO:0180010">
    <property type="term" value="P:co-transcriptional mRNA 3'-end processing, cleavage and polyadenylation pathway"/>
    <property type="evidence" value="ECO:0007669"/>
    <property type="project" value="UniProtKB-UniRule"/>
</dbReference>
<dbReference type="InterPro" id="IPR045243">
    <property type="entry name" value="Rna14-like"/>
</dbReference>
<proteinExistence type="predicted"/>
<organism evidence="7 8">
    <name type="scientific">Sphaceloma murrayae</name>
    <dbReference type="NCBI Taxonomy" id="2082308"/>
    <lineage>
        <taxon>Eukaryota</taxon>
        <taxon>Fungi</taxon>
        <taxon>Dikarya</taxon>
        <taxon>Ascomycota</taxon>
        <taxon>Pezizomycotina</taxon>
        <taxon>Dothideomycetes</taxon>
        <taxon>Dothideomycetidae</taxon>
        <taxon>Myriangiales</taxon>
        <taxon>Elsinoaceae</taxon>
        <taxon>Sphaceloma</taxon>
    </lineage>
</organism>
<keyword evidence="4" id="KW-0507">mRNA processing</keyword>
<evidence type="ECO:0000313" key="8">
    <source>
        <dbReference type="Proteomes" id="UP000243797"/>
    </source>
</evidence>
<feature type="region of interest" description="Disordered" evidence="5">
    <location>
        <begin position="588"/>
        <end position="634"/>
    </location>
</feature>
<dbReference type="EMBL" id="NKHZ01000011">
    <property type="protein sequence ID" value="PNS21295.1"/>
    <property type="molecule type" value="Genomic_DNA"/>
</dbReference>
<feature type="compositionally biased region" description="Acidic residues" evidence="5">
    <location>
        <begin position="27"/>
        <end position="37"/>
    </location>
</feature>
<reference evidence="7 8" key="1">
    <citation type="submission" date="2017-06" db="EMBL/GenBank/DDBJ databases">
        <title>Draft genome sequence of a variant of Elsinoe murrayae.</title>
        <authorList>
            <person name="Cheng Q."/>
        </authorList>
    </citation>
    <scope>NUCLEOTIDE SEQUENCE [LARGE SCALE GENOMIC DNA]</scope>
    <source>
        <strain evidence="7 8">CQ-2017a</strain>
    </source>
</reference>
<name>A0A2K1R1Z4_9PEZI</name>
<protein>
    <recommendedName>
        <fullName evidence="4">mRNA 3'-end-processing protein RNA14</fullName>
    </recommendedName>
</protein>
<evidence type="ECO:0000256" key="4">
    <source>
        <dbReference type="RuleBase" id="RU369035"/>
    </source>
</evidence>
<dbReference type="PANTHER" id="PTHR19980:SF0">
    <property type="entry name" value="CLEAVAGE STIMULATION FACTOR SUBUNIT 3"/>
    <property type="match status" value="1"/>
</dbReference>
<feature type="compositionally biased region" description="Polar residues" evidence="5">
    <location>
        <begin position="56"/>
        <end position="70"/>
    </location>
</feature>
<dbReference type="Proteomes" id="UP000243797">
    <property type="component" value="Unassembled WGS sequence"/>
</dbReference>
<feature type="region of interest" description="Disordered" evidence="5">
    <location>
        <begin position="875"/>
        <end position="910"/>
    </location>
</feature>
<dbReference type="SUPFAM" id="SSF48452">
    <property type="entry name" value="TPR-like"/>
    <property type="match status" value="2"/>
</dbReference>
<comment type="function">
    <text evidence="1 4">Component of the cleavage factor IA (CFIA) complex, which is involved in the endonucleolytic cleavage during polyadenylation-dependent pre-mRNA 3'-end formation.</text>
</comment>
<dbReference type="GO" id="GO:0003729">
    <property type="term" value="F:mRNA binding"/>
    <property type="evidence" value="ECO:0007669"/>
    <property type="project" value="TreeGrafter"/>
</dbReference>
<dbReference type="OrthoDB" id="26282at2759"/>
<comment type="subcellular location">
    <subcellularLocation>
        <location evidence="4">Nucleus</location>
    </subcellularLocation>
    <subcellularLocation>
        <location evidence="4">Cytoplasm</location>
    </subcellularLocation>
    <text evidence="4">Nucleus and/or cytoplasm.</text>
</comment>
<keyword evidence="8" id="KW-1185">Reference proteome</keyword>
<dbReference type="GO" id="GO:0005634">
    <property type="term" value="C:nucleus"/>
    <property type="evidence" value="ECO:0007669"/>
    <property type="project" value="UniProtKB-SubCell"/>
</dbReference>
<dbReference type="Pfam" id="PF05843">
    <property type="entry name" value="Suf"/>
    <property type="match status" value="1"/>
</dbReference>
<keyword evidence="3 4" id="KW-0539">Nucleus</keyword>
<sequence length="966" mass="106628">MEGEDAFLASLGGDATNDPIETTQPADGDDDDEEDYDPAAPSAPVDAGSLAVPEQPSRSVSRSSQKQTTIGGFVAEESDEDEQEDAQEQTNTDGALALETANTASPNPGALPQSPPAVPVPSQDISSLPVSGDVSSNAHSQSVANGVGVDEAMAGTDTVIEAPVTAPSNGTASASTPIPAERQDLSSAASLPKSRLPNDVVGQLEDRIAEDAKGDVDAWLGLIAHLKARSKFDEVRKVYGRFFEIFPSAGDQWVNYARMELELDDLPRLEAIFNIALLKVQSIDLWNIYLAHIRRRNDIATDTSGQGRQVVSQAYEFVINQVGQDKDSGSLWQDYISFIKSGPGTPGGTGWQDAQKMDLLRKAYQRAVCVPMSAVTSLWKEYDAFEMGLNKMTGRKFLQEKSPAYVTARSSYTALYNITQHLKRGIVPLLPPHPGHQGEEEFLDQADIWQKWIAWEKEDPLVLKDEDAQALQQRILFVYRQAVMALRFYPRIWFDAAQWCYDQNLEADGDSFLDQGLEANPESCLLAFKKADQVERSTSAEEGQDSQVARGKAVRAPYDGVLDHLYKHIELIQRREQTDLAQIEAKYAAMSPDPRDGTPDPAAQEEDDDVVSNTDKPLTKKARKEVEITERRAESLTQTRLTSRVITFVWIALMRAMRRIQGKGKPDDPIPGMRGIFKEARTRGRLMADIHVATALLEHYAYKDPAAPRIFNLGTRLFPEDENVALEHIKFLISTGDSTNARVIFETTVSKITAKPDNVHKARVLFAFFHDWEAKYGELSQVTKIEKRMAELYPDENLASLFAQRFGTVTVAPASFDPCNVLLVLSPSQVRSKSSVQTVIPSIETTEPVPFIPTGYVQSPKRPLEDSDAELPARKLLRGESPLKGAAGRRQQQRQARELGQQSMPSGPKPLPPAVFQLLSVIPPARQWNQTLFDPIKMVDLIRATDMTKARVSSNGGQYGGYGYGR</sequence>
<evidence type="ECO:0000313" key="7">
    <source>
        <dbReference type="EMBL" id="PNS21295.1"/>
    </source>
</evidence>
<dbReference type="AlphaFoldDB" id="A0A2K1R1Z4"/>
<evidence type="ECO:0000256" key="5">
    <source>
        <dbReference type="SAM" id="MobiDB-lite"/>
    </source>
</evidence>
<feature type="compositionally biased region" description="Polar residues" evidence="5">
    <location>
        <begin position="124"/>
        <end position="142"/>
    </location>
</feature>
<dbReference type="PANTHER" id="PTHR19980">
    <property type="entry name" value="RNA CLEAVAGE STIMULATION FACTOR"/>
    <property type="match status" value="1"/>
</dbReference>
<dbReference type="InterPro" id="IPR008847">
    <property type="entry name" value="Suf"/>
</dbReference>
<dbReference type="Gene3D" id="1.25.40.1040">
    <property type="match status" value="2"/>
</dbReference>
<dbReference type="FunCoup" id="A0A2K1R1Z4">
    <property type="interactions" value="1141"/>
</dbReference>
<evidence type="ECO:0000256" key="2">
    <source>
        <dbReference type="ARBA" id="ARBA00022737"/>
    </source>
</evidence>
<dbReference type="InterPro" id="IPR003107">
    <property type="entry name" value="HAT"/>
</dbReference>
<feature type="region of interest" description="Disordered" evidence="5">
    <location>
        <begin position="163"/>
        <end position="193"/>
    </location>
</feature>
<feature type="compositionally biased region" description="Basic and acidic residues" evidence="5">
    <location>
        <begin position="624"/>
        <end position="634"/>
    </location>
</feature>
<keyword evidence="4" id="KW-0963">Cytoplasm</keyword>
<keyword evidence="2" id="KW-0677">Repeat</keyword>
<feature type="region of interest" description="Disordered" evidence="5">
    <location>
        <begin position="1"/>
        <end position="142"/>
    </location>
</feature>
<dbReference type="SMART" id="SM00386">
    <property type="entry name" value="HAT"/>
    <property type="match status" value="5"/>
</dbReference>
<feature type="compositionally biased region" description="Acidic residues" evidence="5">
    <location>
        <begin position="76"/>
        <end position="87"/>
    </location>
</feature>
<dbReference type="STRING" id="2082308.A0A2K1R1Z4"/>
<gene>
    <name evidence="7" type="ORF">CAC42_1074</name>
</gene>
<feature type="compositionally biased region" description="Polar residues" evidence="5">
    <location>
        <begin position="166"/>
        <end position="176"/>
    </location>
</feature>
<feature type="domain" description="Suppressor of forked" evidence="6">
    <location>
        <begin position="200"/>
        <end position="811"/>
    </location>
</feature>
<evidence type="ECO:0000256" key="1">
    <source>
        <dbReference type="ARBA" id="ARBA00002863"/>
    </source>
</evidence>
<dbReference type="InParanoid" id="A0A2K1R1Z4"/>